<dbReference type="Pfam" id="PF03178">
    <property type="entry name" value="CPSF_A"/>
    <property type="match status" value="1"/>
</dbReference>
<dbReference type="GO" id="GO:0008380">
    <property type="term" value="P:RNA splicing"/>
    <property type="evidence" value="ECO:0007669"/>
    <property type="project" value="UniProtKB-KW"/>
</dbReference>
<evidence type="ECO:0000256" key="5">
    <source>
        <dbReference type="ARBA" id="ARBA00023242"/>
    </source>
</evidence>
<protein>
    <submittedName>
        <fullName evidence="9">Splicing factor 3B subunit 3</fullName>
    </submittedName>
</protein>
<keyword evidence="2" id="KW-0507">mRNA processing</keyword>
<dbReference type="InterPro" id="IPR015943">
    <property type="entry name" value="WD40/YVTN_repeat-like_dom_sf"/>
</dbReference>
<dbReference type="GO" id="GO:0006397">
    <property type="term" value="P:mRNA processing"/>
    <property type="evidence" value="ECO:0007669"/>
    <property type="project" value="UniProtKB-KW"/>
</dbReference>
<dbReference type="InterPro" id="IPR004871">
    <property type="entry name" value="RSE1/DDB1/CPSF1_C"/>
</dbReference>
<evidence type="ECO:0000313" key="10">
    <source>
        <dbReference type="Proteomes" id="UP000276133"/>
    </source>
</evidence>
<feature type="domain" description="RSE1/DDB1/CPSF1 second beta-propeller" evidence="8">
    <location>
        <begin position="89"/>
        <end position="413"/>
    </location>
</feature>
<name>A0A3M7QX50_BRAPC</name>
<dbReference type="GO" id="GO:0005681">
    <property type="term" value="C:spliceosomal complex"/>
    <property type="evidence" value="ECO:0007669"/>
    <property type="project" value="UniProtKB-KW"/>
</dbReference>
<dbReference type="GO" id="GO:0003676">
    <property type="term" value="F:nucleic acid binding"/>
    <property type="evidence" value="ECO:0007669"/>
    <property type="project" value="InterPro"/>
</dbReference>
<accession>A0A3M7QX50</accession>
<evidence type="ECO:0000256" key="6">
    <source>
        <dbReference type="ARBA" id="ARBA00038266"/>
    </source>
</evidence>
<dbReference type="AlphaFoldDB" id="A0A3M7QX50"/>
<comment type="subcellular location">
    <subcellularLocation>
        <location evidence="1">Nucleus</location>
    </subcellularLocation>
</comment>
<keyword evidence="3" id="KW-0747">Spliceosome</keyword>
<evidence type="ECO:0000256" key="3">
    <source>
        <dbReference type="ARBA" id="ARBA00022728"/>
    </source>
</evidence>
<dbReference type="FunFam" id="2.130.10.10:FF:001721">
    <property type="entry name" value="Spliceosomal protein sap, putative"/>
    <property type="match status" value="1"/>
</dbReference>
<keyword evidence="10" id="KW-1185">Reference proteome</keyword>
<dbReference type="EMBL" id="REGN01004837">
    <property type="protein sequence ID" value="RNA15957.1"/>
    <property type="molecule type" value="Genomic_DNA"/>
</dbReference>
<keyword evidence="5" id="KW-0539">Nucleus</keyword>
<organism evidence="9 10">
    <name type="scientific">Brachionus plicatilis</name>
    <name type="common">Marine rotifer</name>
    <name type="synonym">Brachionus muelleri</name>
    <dbReference type="NCBI Taxonomy" id="10195"/>
    <lineage>
        <taxon>Eukaryota</taxon>
        <taxon>Metazoa</taxon>
        <taxon>Spiralia</taxon>
        <taxon>Gnathifera</taxon>
        <taxon>Rotifera</taxon>
        <taxon>Eurotatoria</taxon>
        <taxon>Monogononta</taxon>
        <taxon>Pseudotrocha</taxon>
        <taxon>Ploima</taxon>
        <taxon>Brachionidae</taxon>
        <taxon>Brachionus</taxon>
    </lineage>
</organism>
<dbReference type="InterPro" id="IPR058543">
    <property type="entry name" value="Beta-prop_RSE1/DDB1/CPSF1_2nd"/>
</dbReference>
<evidence type="ECO:0000256" key="4">
    <source>
        <dbReference type="ARBA" id="ARBA00023187"/>
    </source>
</evidence>
<evidence type="ECO:0000256" key="2">
    <source>
        <dbReference type="ARBA" id="ARBA00022664"/>
    </source>
</evidence>
<keyword evidence="4" id="KW-0508">mRNA splicing</keyword>
<dbReference type="InterPro" id="IPR050358">
    <property type="entry name" value="RSE1/DDB1/CFT1"/>
</dbReference>
<feature type="domain" description="RSE1/DDB1/CPSF1 C-terminal" evidence="7">
    <location>
        <begin position="510"/>
        <end position="831"/>
    </location>
</feature>
<dbReference type="STRING" id="10195.A0A3M7QX50"/>
<evidence type="ECO:0000259" key="8">
    <source>
        <dbReference type="Pfam" id="PF23726"/>
    </source>
</evidence>
<gene>
    <name evidence="9" type="ORF">BpHYR1_040435</name>
</gene>
<evidence type="ECO:0000256" key="1">
    <source>
        <dbReference type="ARBA" id="ARBA00004123"/>
    </source>
</evidence>
<evidence type="ECO:0000313" key="9">
    <source>
        <dbReference type="EMBL" id="RNA15957.1"/>
    </source>
</evidence>
<dbReference type="Pfam" id="PF23726">
    <property type="entry name" value="Beta-prop_RSE1_2nd"/>
    <property type="match status" value="1"/>
</dbReference>
<proteinExistence type="inferred from homology"/>
<evidence type="ECO:0000259" key="7">
    <source>
        <dbReference type="Pfam" id="PF03178"/>
    </source>
</evidence>
<dbReference type="Gene3D" id="1.10.150.910">
    <property type="match status" value="1"/>
</dbReference>
<dbReference type="Proteomes" id="UP000276133">
    <property type="component" value="Unassembled WGS sequence"/>
</dbReference>
<dbReference type="FunFam" id="2.130.10.10:FF:000031">
    <property type="entry name" value="Splicing factor 3b subunit 3"/>
    <property type="match status" value="1"/>
</dbReference>
<dbReference type="PANTHER" id="PTHR10644">
    <property type="entry name" value="DNA REPAIR/RNA PROCESSING CPSF FAMILY"/>
    <property type="match status" value="1"/>
</dbReference>
<dbReference type="FunFam" id="1.10.150.910:FF:000002">
    <property type="entry name" value="Splicing factor 3B subunit 3"/>
    <property type="match status" value="1"/>
</dbReference>
<dbReference type="OrthoDB" id="436637at2759"/>
<reference evidence="9 10" key="1">
    <citation type="journal article" date="2018" name="Sci. Rep.">
        <title>Genomic signatures of local adaptation to the degree of environmental predictability in rotifers.</title>
        <authorList>
            <person name="Franch-Gras L."/>
            <person name="Hahn C."/>
            <person name="Garcia-Roger E.M."/>
            <person name="Carmona M.J."/>
            <person name="Serra M."/>
            <person name="Gomez A."/>
        </authorList>
    </citation>
    <scope>NUCLEOTIDE SEQUENCE [LARGE SCALE GENOMIC DNA]</scope>
    <source>
        <strain evidence="9">HYR1</strain>
    </source>
</reference>
<feature type="non-terminal residue" evidence="9">
    <location>
        <position position="1"/>
    </location>
</feature>
<comment type="similarity">
    <text evidence="6">Belongs to the RSE1 family.</text>
</comment>
<dbReference type="Gene3D" id="2.130.10.10">
    <property type="entry name" value="YVTN repeat-like/Quinoprotein amine dehydrogenase"/>
    <property type="match status" value="3"/>
</dbReference>
<sequence length="865" mass="96647">YLYQIAHLGDDDEEPEFSSAMPLEEDETFFFEARALKNLVLVDELDSLSPIVTCQIADLANEDTPQLYVACGRGPRSTLRVLRHGLEVSEMAVSELPGNPNAVWTVKKRADDEFDSYIIVSFLNATLVLSIGETVEEVTDSGFLGTMPTISCSQLGENALIQIYLEGIRHIRADKRVNEWRAPAKKQIVKCAINQRQVVIALTGGELVYFEMDITGQLNEYTERKDMGTEVVCMALASVPNGELRTRFLAVGLNDDTVRIISLDPKDCLMPLASQGLPSPAESLCIVEMKGLDYENYGNVSLEQHQQSTLFLNIGLQNGALLRTVLDSTTGELLDTRTRYLGSRQVKLFKINIQGAEAVLALSSRSWLSYMYQGRFHLTPLSYETLEYASGFASEQCPEGIVAISANTLRILALEKLGAVFNQEIKQLKYTPRKFAVNYESGIIFSIETDHLSYTDKTRQEKKEQMAQQMIQDADTDEKRLAIEMANAFILTKLPEQTFGAPKAASGMWASAIRISDIASKETKGLIELEQNEAAFSIALVKFSARPTNHTYLLIGVAQDLKLNPKSCTCGYIYTYLLTDHGQRLELVHKTQVEDVPGAICAFQGRVLVGVGRYLRIYEIGKNKLLRKCETKQLSNFVCQIQTIGPRIYVCDSQESCFFVRHKPDENQFIIFADDTLPRFVTSMALLDFNTVSIGDKFGNLSIIRLPPGTTDEVMVDPTGDKGLWDRGLLNGAPQKADTLCSFFVGETITSLQKTSLIPGGNDALVYTTLSGSIGILVPFNSNEDRDFFQHLEMHMRTECPTLCGRDHTSFRSFYYPVKSIIDGDLCEKFSNLDVAKQKTIAEELDRTPNEVSKRLEDIRTRFAF</sequence>
<comment type="caution">
    <text evidence="9">The sequence shown here is derived from an EMBL/GenBank/DDBJ whole genome shotgun (WGS) entry which is preliminary data.</text>
</comment>